<organism evidence="2 3">
    <name type="scientific">Acrobeloides nanus</name>
    <dbReference type="NCBI Taxonomy" id="290746"/>
    <lineage>
        <taxon>Eukaryota</taxon>
        <taxon>Metazoa</taxon>
        <taxon>Ecdysozoa</taxon>
        <taxon>Nematoda</taxon>
        <taxon>Chromadorea</taxon>
        <taxon>Rhabditida</taxon>
        <taxon>Tylenchina</taxon>
        <taxon>Cephalobomorpha</taxon>
        <taxon>Cephaloboidea</taxon>
        <taxon>Cephalobidae</taxon>
        <taxon>Acrobeloides</taxon>
    </lineage>
</organism>
<dbReference type="AlphaFoldDB" id="A0A914EBR6"/>
<name>A0A914EBR6_9BILA</name>
<dbReference type="WBParaSite" id="ACRNAN_scaffold7078.g18749.t1">
    <property type="protein sequence ID" value="ACRNAN_scaffold7078.g18749.t1"/>
    <property type="gene ID" value="ACRNAN_scaffold7078.g18749"/>
</dbReference>
<keyword evidence="1" id="KW-0812">Transmembrane</keyword>
<sequence>MFLAILSIKTPVSSVSPAVFGGGLHLAETRAMLSLRRKDHIEAELQTNVGFDAETNSTKPAETIKFDYHLIPGVPVEKEGIRISLITQILPPDSVRRYFAKKTFYNESYTARWAGGEYTFQVVTDHLNDLHINSDPAHRSVRRFGRSYSFLYQWIWSKWYMPMVVAGVGTMALMFLICSLCPWCLMFRARPHPHQH</sequence>
<evidence type="ECO:0000256" key="1">
    <source>
        <dbReference type="SAM" id="Phobius"/>
    </source>
</evidence>
<proteinExistence type="predicted"/>
<protein>
    <submittedName>
        <fullName evidence="3">Uncharacterized protein</fullName>
    </submittedName>
</protein>
<reference evidence="3" key="1">
    <citation type="submission" date="2022-11" db="UniProtKB">
        <authorList>
            <consortium name="WormBaseParasite"/>
        </authorList>
    </citation>
    <scope>IDENTIFICATION</scope>
</reference>
<evidence type="ECO:0000313" key="3">
    <source>
        <dbReference type="WBParaSite" id="ACRNAN_scaffold7078.g18749.t1"/>
    </source>
</evidence>
<accession>A0A914EBR6</accession>
<keyword evidence="1" id="KW-0472">Membrane</keyword>
<dbReference type="Proteomes" id="UP000887540">
    <property type="component" value="Unplaced"/>
</dbReference>
<feature type="transmembrane region" description="Helical" evidence="1">
    <location>
        <begin position="159"/>
        <end position="185"/>
    </location>
</feature>
<keyword evidence="2" id="KW-1185">Reference proteome</keyword>
<keyword evidence="1" id="KW-1133">Transmembrane helix</keyword>
<evidence type="ECO:0000313" key="2">
    <source>
        <dbReference type="Proteomes" id="UP000887540"/>
    </source>
</evidence>